<evidence type="ECO:0000256" key="4">
    <source>
        <dbReference type="ARBA" id="ARBA00023163"/>
    </source>
</evidence>
<evidence type="ECO:0000313" key="9">
    <source>
        <dbReference type="Proteomes" id="UP001187192"/>
    </source>
</evidence>
<evidence type="ECO:0000256" key="1">
    <source>
        <dbReference type="ARBA" id="ARBA00004123"/>
    </source>
</evidence>
<dbReference type="PANTHER" id="PTHR31920">
    <property type="entry name" value="B3 DOMAIN-CONTAINING"/>
    <property type="match status" value="1"/>
</dbReference>
<dbReference type="InterPro" id="IPR003340">
    <property type="entry name" value="B3_DNA-bd"/>
</dbReference>
<keyword evidence="9" id="KW-1185">Reference proteome</keyword>
<dbReference type="Proteomes" id="UP001187192">
    <property type="component" value="Unassembled WGS sequence"/>
</dbReference>
<dbReference type="SUPFAM" id="SSF101936">
    <property type="entry name" value="DNA-binding pseudobarrel domain"/>
    <property type="match status" value="3"/>
</dbReference>
<feature type="domain" description="TF-B3" evidence="7">
    <location>
        <begin position="324"/>
        <end position="391"/>
    </location>
</feature>
<proteinExistence type="predicted"/>
<keyword evidence="2" id="KW-0805">Transcription regulation</keyword>
<dbReference type="PANTHER" id="PTHR31920:SF37">
    <property type="entry name" value="B3 DOMAIN-CONTAINING TRANSCRIPTION FACTOR VRN1"/>
    <property type="match status" value="1"/>
</dbReference>
<name>A0AA88ARH1_FICCA</name>
<evidence type="ECO:0000256" key="3">
    <source>
        <dbReference type="ARBA" id="ARBA00023125"/>
    </source>
</evidence>
<dbReference type="SMART" id="SM01019">
    <property type="entry name" value="B3"/>
    <property type="match status" value="2"/>
</dbReference>
<feature type="domain" description="TF-B3" evidence="7">
    <location>
        <begin position="1"/>
        <end position="84"/>
    </location>
</feature>
<dbReference type="GO" id="GO:0005634">
    <property type="term" value="C:nucleus"/>
    <property type="evidence" value="ECO:0007669"/>
    <property type="project" value="UniProtKB-SubCell"/>
</dbReference>
<evidence type="ECO:0000313" key="8">
    <source>
        <dbReference type="EMBL" id="GMN51178.1"/>
    </source>
</evidence>
<dbReference type="Gene3D" id="2.40.330.10">
    <property type="entry name" value="DNA-binding pseudobarrel domain"/>
    <property type="match status" value="3"/>
</dbReference>
<accession>A0AA88ARH1</accession>
<keyword evidence="3" id="KW-0238">DNA-binding</keyword>
<sequence length="392" mass="45156">MAYGRRPRDDMKYSPTNPHFFKIILEDTFRNNKLVGLTKSCDRKVWIDKGWPEFMDHYSLVRGQLLVFRYEENSRFNVLIFDTSAMEIGYPSNELDHRFDDKHDIERQPHHESLLIKEENEDDEFVEVLERFTSSSKTREKSPPDSSRSGTQEKENRPFLGRAIRLLLILRDMWNLLIFPDKEPGGKKFASPPKRRTWSVMYTFGVYDRIPRARFGTGWREFALDNYLKVGDVCVFVLTKSSRIIFEVTKFRQNGTENSSFLPARKAATLEPRPGGRLSSKVESLSTVNQEARAPLERAGGVRSANPTSRTSLRRHILTRMKGEAILEVPNGGSWSVLYENLPHSFARSCLGGKGWSAFVRESSPSPGDVCNFELIKKNRVVVNVSIFRKTH</sequence>
<dbReference type="AlphaFoldDB" id="A0AA88ARH1"/>
<feature type="region of interest" description="Disordered" evidence="6">
    <location>
        <begin position="133"/>
        <end position="154"/>
    </location>
</feature>
<evidence type="ECO:0000256" key="2">
    <source>
        <dbReference type="ARBA" id="ARBA00023015"/>
    </source>
</evidence>
<dbReference type="CDD" id="cd10017">
    <property type="entry name" value="B3_DNA"/>
    <property type="match status" value="3"/>
</dbReference>
<feature type="domain" description="TF-B3" evidence="7">
    <location>
        <begin position="196"/>
        <end position="252"/>
    </location>
</feature>
<evidence type="ECO:0000256" key="6">
    <source>
        <dbReference type="SAM" id="MobiDB-lite"/>
    </source>
</evidence>
<comment type="caution">
    <text evidence="8">The sequence shown here is derived from an EMBL/GenBank/DDBJ whole genome shotgun (WGS) entry which is preliminary data.</text>
</comment>
<dbReference type="PROSITE" id="PS50863">
    <property type="entry name" value="B3"/>
    <property type="match status" value="3"/>
</dbReference>
<protein>
    <recommendedName>
        <fullName evidence="7">TF-B3 domain-containing protein</fullName>
    </recommendedName>
</protein>
<keyword evidence="4" id="KW-0804">Transcription</keyword>
<dbReference type="Pfam" id="PF02362">
    <property type="entry name" value="B3"/>
    <property type="match status" value="2"/>
</dbReference>
<gene>
    <name evidence="8" type="ORF">TIFTF001_020323</name>
</gene>
<organism evidence="8 9">
    <name type="scientific">Ficus carica</name>
    <name type="common">Common fig</name>
    <dbReference type="NCBI Taxonomy" id="3494"/>
    <lineage>
        <taxon>Eukaryota</taxon>
        <taxon>Viridiplantae</taxon>
        <taxon>Streptophyta</taxon>
        <taxon>Embryophyta</taxon>
        <taxon>Tracheophyta</taxon>
        <taxon>Spermatophyta</taxon>
        <taxon>Magnoliopsida</taxon>
        <taxon>eudicotyledons</taxon>
        <taxon>Gunneridae</taxon>
        <taxon>Pentapetalae</taxon>
        <taxon>rosids</taxon>
        <taxon>fabids</taxon>
        <taxon>Rosales</taxon>
        <taxon>Moraceae</taxon>
        <taxon>Ficeae</taxon>
        <taxon>Ficus</taxon>
    </lineage>
</organism>
<dbReference type="EMBL" id="BTGU01000036">
    <property type="protein sequence ID" value="GMN51178.1"/>
    <property type="molecule type" value="Genomic_DNA"/>
</dbReference>
<comment type="subcellular location">
    <subcellularLocation>
        <location evidence="1">Nucleus</location>
    </subcellularLocation>
</comment>
<evidence type="ECO:0000259" key="7">
    <source>
        <dbReference type="PROSITE" id="PS50863"/>
    </source>
</evidence>
<evidence type="ECO:0000256" key="5">
    <source>
        <dbReference type="ARBA" id="ARBA00023242"/>
    </source>
</evidence>
<dbReference type="GO" id="GO:0003677">
    <property type="term" value="F:DNA binding"/>
    <property type="evidence" value="ECO:0007669"/>
    <property type="project" value="UniProtKB-KW"/>
</dbReference>
<keyword evidence="5" id="KW-0539">Nucleus</keyword>
<dbReference type="InterPro" id="IPR050655">
    <property type="entry name" value="Plant_B3_domain"/>
</dbReference>
<dbReference type="InterPro" id="IPR015300">
    <property type="entry name" value="DNA-bd_pseudobarrel_sf"/>
</dbReference>
<reference evidence="8" key="1">
    <citation type="submission" date="2023-07" db="EMBL/GenBank/DDBJ databases">
        <title>draft genome sequence of fig (Ficus carica).</title>
        <authorList>
            <person name="Takahashi T."/>
            <person name="Nishimura K."/>
        </authorList>
    </citation>
    <scope>NUCLEOTIDE SEQUENCE</scope>
</reference>